<feature type="region of interest" description="Disordered" evidence="1">
    <location>
        <begin position="13"/>
        <end position="42"/>
    </location>
</feature>
<gene>
    <name evidence="2" type="ORF">STRAU_7636</name>
</gene>
<dbReference type="EMBL" id="AOPZ01000558">
    <property type="protein sequence ID" value="EPH39283.1"/>
    <property type="molecule type" value="Genomic_DNA"/>
</dbReference>
<evidence type="ECO:0000256" key="1">
    <source>
        <dbReference type="SAM" id="MobiDB-lite"/>
    </source>
</evidence>
<accession>S3Z800</accession>
<organism evidence="2 3">
    <name type="scientific">Streptomyces aurantiacus JA 4570</name>
    <dbReference type="NCBI Taxonomy" id="1286094"/>
    <lineage>
        <taxon>Bacteria</taxon>
        <taxon>Bacillati</taxon>
        <taxon>Actinomycetota</taxon>
        <taxon>Actinomycetes</taxon>
        <taxon>Kitasatosporales</taxon>
        <taxon>Streptomycetaceae</taxon>
        <taxon>Streptomyces</taxon>
        <taxon>Streptomyces aurantiacus group</taxon>
    </lineage>
</organism>
<evidence type="ECO:0000313" key="3">
    <source>
        <dbReference type="Proteomes" id="UP000014629"/>
    </source>
</evidence>
<dbReference type="Proteomes" id="UP000014629">
    <property type="component" value="Unassembled WGS sequence"/>
</dbReference>
<proteinExistence type="predicted"/>
<sequence>MVGRARRLVRAAPPAALAPARGPGRCSRRQAPPDRAVLSYPGRPREQLGLGFVQLGLHCPLTPVARRCVT</sequence>
<protein>
    <submittedName>
        <fullName evidence="2">Uncharacterized protein</fullName>
    </submittedName>
</protein>
<name>S3Z800_9ACTN</name>
<feature type="compositionally biased region" description="Low complexity" evidence="1">
    <location>
        <begin position="13"/>
        <end position="25"/>
    </location>
</feature>
<dbReference type="AlphaFoldDB" id="S3Z800"/>
<comment type="caution">
    <text evidence="2">The sequence shown here is derived from an EMBL/GenBank/DDBJ whole genome shotgun (WGS) entry which is preliminary data.</text>
</comment>
<keyword evidence="3" id="KW-1185">Reference proteome</keyword>
<reference evidence="2 3" key="1">
    <citation type="submission" date="2013-02" db="EMBL/GenBank/DDBJ databases">
        <title>Draft Genome Sequence of Streptomyces aurantiacus, Which Produces Setomimycin.</title>
        <authorList>
            <person name="Gruening B.A."/>
            <person name="Praeg A."/>
            <person name="Erxleben A."/>
            <person name="Guenther S."/>
            <person name="Mueller M."/>
        </authorList>
    </citation>
    <scope>NUCLEOTIDE SEQUENCE [LARGE SCALE GENOMIC DNA]</scope>
    <source>
        <strain evidence="2 3">JA 4570</strain>
    </source>
</reference>
<evidence type="ECO:0000313" key="2">
    <source>
        <dbReference type="EMBL" id="EPH39283.1"/>
    </source>
</evidence>